<comment type="caution">
    <text evidence="3">The sequence shown here is derived from an EMBL/GenBank/DDBJ whole genome shotgun (WGS) entry which is preliminary data.</text>
</comment>
<evidence type="ECO:0000313" key="4">
    <source>
        <dbReference type="Proteomes" id="UP000032458"/>
    </source>
</evidence>
<dbReference type="AlphaFoldDB" id="A0A0D7CIQ4"/>
<evidence type="ECO:0000313" key="3">
    <source>
        <dbReference type="EMBL" id="KIZ15715.1"/>
    </source>
</evidence>
<evidence type="ECO:0000256" key="1">
    <source>
        <dbReference type="SAM" id="MobiDB-lite"/>
    </source>
</evidence>
<name>A0A0D7CIQ4_9ACTN</name>
<feature type="transmembrane region" description="Helical" evidence="2">
    <location>
        <begin position="6"/>
        <end position="24"/>
    </location>
</feature>
<keyword evidence="2" id="KW-0812">Transmembrane</keyword>
<organism evidence="3 4">
    <name type="scientific">Streptomyces natalensis ATCC 27448</name>
    <dbReference type="NCBI Taxonomy" id="1240678"/>
    <lineage>
        <taxon>Bacteria</taxon>
        <taxon>Bacillati</taxon>
        <taxon>Actinomycetota</taxon>
        <taxon>Actinomycetes</taxon>
        <taxon>Kitasatosporales</taxon>
        <taxon>Streptomycetaceae</taxon>
        <taxon>Streptomyces</taxon>
    </lineage>
</organism>
<feature type="compositionally biased region" description="Polar residues" evidence="1">
    <location>
        <begin position="85"/>
        <end position="95"/>
    </location>
</feature>
<proteinExistence type="predicted"/>
<feature type="region of interest" description="Disordered" evidence="1">
    <location>
        <begin position="85"/>
        <end position="117"/>
    </location>
</feature>
<sequence length="117" mass="12488">MHSSVVFSLGIVGALAPEIVRLYGIREDPARFTWSWFYLVVTAAFAALGGVLALVMPATTYWGALYVGASTPVLVNSLVRKGRQASQQQLRSGESTPPPYGGAPARYAPVDSYLNGL</sequence>
<keyword evidence="2" id="KW-0472">Membrane</keyword>
<dbReference type="Proteomes" id="UP000032458">
    <property type="component" value="Unassembled WGS sequence"/>
</dbReference>
<dbReference type="EMBL" id="JRKI01000031">
    <property type="protein sequence ID" value="KIZ15715.1"/>
    <property type="molecule type" value="Genomic_DNA"/>
</dbReference>
<reference evidence="3 4" key="1">
    <citation type="submission" date="2014-09" db="EMBL/GenBank/DDBJ databases">
        <title>Draft genome sequence of Streptomyces natalensis ATCC 27448, producer of the antifungal pimaricin.</title>
        <authorList>
            <person name="Mendes M.V."/>
            <person name="Beites T."/>
            <person name="Pires S."/>
            <person name="Santos C.L."/>
            <person name="Moradas-Ferreira P."/>
        </authorList>
    </citation>
    <scope>NUCLEOTIDE SEQUENCE [LARGE SCALE GENOMIC DNA]</scope>
    <source>
        <strain evidence="3 4">ATCC 27448</strain>
    </source>
</reference>
<dbReference type="PATRIC" id="fig|1240678.4.peg.5275"/>
<accession>A0A0D7CIQ4</accession>
<keyword evidence="4" id="KW-1185">Reference proteome</keyword>
<feature type="transmembrane region" description="Helical" evidence="2">
    <location>
        <begin position="36"/>
        <end position="55"/>
    </location>
</feature>
<gene>
    <name evidence="3" type="ORF">SNA_24880</name>
</gene>
<evidence type="ECO:0000256" key="2">
    <source>
        <dbReference type="SAM" id="Phobius"/>
    </source>
</evidence>
<protein>
    <submittedName>
        <fullName evidence="3">Uncharacterized protein</fullName>
    </submittedName>
</protein>
<feature type="transmembrane region" description="Helical" evidence="2">
    <location>
        <begin position="61"/>
        <end position="79"/>
    </location>
</feature>
<keyword evidence="2" id="KW-1133">Transmembrane helix</keyword>